<keyword evidence="2" id="KW-1185">Reference proteome</keyword>
<name>A0A4Y2LSR2_ARAVE</name>
<sequence>MLYLRPPRRVAPLTMSEVQNFVFVPVNDSIFTDAEFLPTSVTDRSKIHPDLVNLAAAGSSIQILPQSPVILNLPSTFSVTSPENVRLFLNAQQRKKISKRRLKCKSNIITDSRDKTNLRGFEIKRCPQN</sequence>
<accession>A0A4Y2LSR2</accession>
<gene>
    <name evidence="1" type="ORF">AVEN_92961_1</name>
</gene>
<proteinExistence type="predicted"/>
<dbReference type="OrthoDB" id="4327074at2759"/>
<dbReference type="AlphaFoldDB" id="A0A4Y2LSR2"/>
<organism evidence="1 2">
    <name type="scientific">Araneus ventricosus</name>
    <name type="common">Orbweaver spider</name>
    <name type="synonym">Epeira ventricosa</name>
    <dbReference type="NCBI Taxonomy" id="182803"/>
    <lineage>
        <taxon>Eukaryota</taxon>
        <taxon>Metazoa</taxon>
        <taxon>Ecdysozoa</taxon>
        <taxon>Arthropoda</taxon>
        <taxon>Chelicerata</taxon>
        <taxon>Arachnida</taxon>
        <taxon>Araneae</taxon>
        <taxon>Araneomorphae</taxon>
        <taxon>Entelegynae</taxon>
        <taxon>Araneoidea</taxon>
        <taxon>Araneidae</taxon>
        <taxon>Araneus</taxon>
    </lineage>
</organism>
<dbReference type="Proteomes" id="UP000499080">
    <property type="component" value="Unassembled WGS sequence"/>
</dbReference>
<evidence type="ECO:0000313" key="2">
    <source>
        <dbReference type="Proteomes" id="UP000499080"/>
    </source>
</evidence>
<evidence type="ECO:0000313" key="1">
    <source>
        <dbReference type="EMBL" id="GBN17841.1"/>
    </source>
</evidence>
<dbReference type="EMBL" id="BGPR01006302">
    <property type="protein sequence ID" value="GBN17841.1"/>
    <property type="molecule type" value="Genomic_DNA"/>
</dbReference>
<reference evidence="1 2" key="1">
    <citation type="journal article" date="2019" name="Sci. Rep.">
        <title>Orb-weaving spider Araneus ventricosus genome elucidates the spidroin gene catalogue.</title>
        <authorList>
            <person name="Kono N."/>
            <person name="Nakamura H."/>
            <person name="Ohtoshi R."/>
            <person name="Moran D.A.P."/>
            <person name="Shinohara A."/>
            <person name="Yoshida Y."/>
            <person name="Fujiwara M."/>
            <person name="Mori M."/>
            <person name="Tomita M."/>
            <person name="Arakawa K."/>
        </authorList>
    </citation>
    <scope>NUCLEOTIDE SEQUENCE [LARGE SCALE GENOMIC DNA]</scope>
</reference>
<comment type="caution">
    <text evidence="1">The sequence shown here is derived from an EMBL/GenBank/DDBJ whole genome shotgun (WGS) entry which is preliminary data.</text>
</comment>
<protein>
    <submittedName>
        <fullName evidence="1">Uncharacterized protein</fullName>
    </submittedName>
</protein>